<dbReference type="RefSeq" id="WP_097175123.1">
    <property type="nucleotide sequence ID" value="NZ_OBML01000006.1"/>
</dbReference>
<proteinExistence type="inferred from homology"/>
<dbReference type="InterPro" id="IPR023393">
    <property type="entry name" value="START-like_dom_sf"/>
</dbReference>
<evidence type="ECO:0000259" key="2">
    <source>
        <dbReference type="Pfam" id="PF08327"/>
    </source>
</evidence>
<dbReference type="SUPFAM" id="SSF55961">
    <property type="entry name" value="Bet v1-like"/>
    <property type="match status" value="1"/>
</dbReference>
<sequence>MSDRDGPIVFERTLPLAREAAFDLLVDRIGEWWPHEYTFSRDPAADLSIEPVAGGACTERMPGGTRIVWGTVLSIERPLYVRLAWQISFDRKPVPDPAAASRVMIEFRQMADGTRIELTHGDFLRHGEDGIAYREAMASAQGWPTCLDALEAAARVRPARR</sequence>
<dbReference type="Pfam" id="PF08327">
    <property type="entry name" value="AHSA1"/>
    <property type="match status" value="1"/>
</dbReference>
<dbReference type="AlphaFoldDB" id="A0A285SQ65"/>
<keyword evidence="4" id="KW-1185">Reference proteome</keyword>
<comment type="similarity">
    <text evidence="1">Belongs to the AHA1 family.</text>
</comment>
<name>A0A285SQ65_9HYPH</name>
<dbReference type="STRING" id="538381.GCA_001696535_02710"/>
<dbReference type="EMBL" id="OBML01000006">
    <property type="protein sequence ID" value="SOC10077.1"/>
    <property type="molecule type" value="Genomic_DNA"/>
</dbReference>
<dbReference type="CDD" id="cd08891">
    <property type="entry name" value="SRPBCC_CalC"/>
    <property type="match status" value="1"/>
</dbReference>
<organism evidence="3 4">
    <name type="scientific">Stappia indica</name>
    <dbReference type="NCBI Taxonomy" id="538381"/>
    <lineage>
        <taxon>Bacteria</taxon>
        <taxon>Pseudomonadati</taxon>
        <taxon>Pseudomonadota</taxon>
        <taxon>Alphaproteobacteria</taxon>
        <taxon>Hyphomicrobiales</taxon>
        <taxon>Stappiaceae</taxon>
        <taxon>Stappia</taxon>
    </lineage>
</organism>
<dbReference type="InterPro" id="IPR013538">
    <property type="entry name" value="ASHA1/2-like_C"/>
</dbReference>
<reference evidence="3 4" key="1">
    <citation type="submission" date="2017-08" db="EMBL/GenBank/DDBJ databases">
        <authorList>
            <person name="de Groot N.N."/>
        </authorList>
    </citation>
    <scope>NUCLEOTIDE SEQUENCE [LARGE SCALE GENOMIC DNA]</scope>
    <source>
        <strain evidence="3 4">USBA 352</strain>
    </source>
</reference>
<dbReference type="OrthoDB" id="793407at2"/>
<accession>A0A285SQ65</accession>
<protein>
    <submittedName>
        <fullName evidence="3">Uncharacterized conserved protein YndB, AHSA1/START domain</fullName>
    </submittedName>
</protein>
<gene>
    <name evidence="3" type="ORF">SAMN05421512_106182</name>
</gene>
<dbReference type="Gene3D" id="3.30.530.20">
    <property type="match status" value="1"/>
</dbReference>
<feature type="domain" description="Activator of Hsp90 ATPase homologue 1/2-like C-terminal" evidence="2">
    <location>
        <begin position="29"/>
        <end position="153"/>
    </location>
</feature>
<evidence type="ECO:0000313" key="3">
    <source>
        <dbReference type="EMBL" id="SOC10077.1"/>
    </source>
</evidence>
<dbReference type="Proteomes" id="UP000219331">
    <property type="component" value="Unassembled WGS sequence"/>
</dbReference>
<evidence type="ECO:0000256" key="1">
    <source>
        <dbReference type="ARBA" id="ARBA00006817"/>
    </source>
</evidence>
<evidence type="ECO:0000313" key="4">
    <source>
        <dbReference type="Proteomes" id="UP000219331"/>
    </source>
</evidence>